<name>A0A1B1E771_9APIC</name>
<feature type="region of interest" description="Disordered" evidence="1">
    <location>
        <begin position="785"/>
        <end position="818"/>
    </location>
</feature>
<protein>
    <submittedName>
        <fullName evidence="4">SICA antigen</fullName>
    </submittedName>
</protein>
<dbReference type="Pfam" id="PF12878">
    <property type="entry name" value="SICA_beta"/>
    <property type="match status" value="1"/>
</dbReference>
<dbReference type="VEuPathDB" id="PlasmoDB:PCOAH_00053640"/>
<feature type="region of interest" description="Disordered" evidence="1">
    <location>
        <begin position="197"/>
        <end position="257"/>
    </location>
</feature>
<proteinExistence type="predicted"/>
<accession>A0A1B1E771</accession>
<dbReference type="RefSeq" id="XP_019917577.1">
    <property type="nucleotide sequence ID" value="XM_020062144.1"/>
</dbReference>
<feature type="compositionally biased region" description="Polar residues" evidence="1">
    <location>
        <begin position="210"/>
        <end position="230"/>
    </location>
</feature>
<feature type="region of interest" description="Disordered" evidence="1">
    <location>
        <begin position="291"/>
        <end position="319"/>
    </location>
</feature>
<keyword evidence="5" id="KW-1185">Reference proteome</keyword>
<dbReference type="InterPro" id="IPR024285">
    <property type="entry name" value="SICA_extracell_b"/>
</dbReference>
<feature type="compositionally biased region" description="Basic and acidic residues" evidence="1">
    <location>
        <begin position="808"/>
        <end position="818"/>
    </location>
</feature>
<evidence type="ECO:0000259" key="3">
    <source>
        <dbReference type="Pfam" id="PF12887"/>
    </source>
</evidence>
<gene>
    <name evidence="4" type="ORF">PCOAH_00053640</name>
</gene>
<dbReference type="InterPro" id="IPR024290">
    <property type="entry name" value="SICA_extracell_a"/>
</dbReference>
<dbReference type="Proteomes" id="UP000092716">
    <property type="component" value="Chromosome 14"/>
</dbReference>
<feature type="region of interest" description="Disordered" evidence="1">
    <location>
        <begin position="513"/>
        <end position="532"/>
    </location>
</feature>
<dbReference type="KEGG" id="pcot:PCOAH_00053640"/>
<evidence type="ECO:0000313" key="5">
    <source>
        <dbReference type="Proteomes" id="UP000092716"/>
    </source>
</evidence>
<evidence type="ECO:0000259" key="2">
    <source>
        <dbReference type="Pfam" id="PF12878"/>
    </source>
</evidence>
<dbReference type="EMBL" id="CP016252">
    <property type="protein sequence ID" value="ANQ10882.1"/>
    <property type="molecule type" value="Genomic_DNA"/>
</dbReference>
<evidence type="ECO:0000256" key="1">
    <source>
        <dbReference type="SAM" id="MobiDB-lite"/>
    </source>
</evidence>
<feature type="domain" description="Schizont-infected cell agglutination extracellular beta" evidence="2">
    <location>
        <begin position="321"/>
        <end position="483"/>
    </location>
</feature>
<feature type="compositionally biased region" description="Low complexity" evidence="1">
    <location>
        <begin position="795"/>
        <end position="804"/>
    </location>
</feature>
<dbReference type="OrthoDB" id="384458at2759"/>
<organism evidence="4 5">
    <name type="scientific">Plasmodium coatneyi</name>
    <dbReference type="NCBI Taxonomy" id="208452"/>
    <lineage>
        <taxon>Eukaryota</taxon>
        <taxon>Sar</taxon>
        <taxon>Alveolata</taxon>
        <taxon>Apicomplexa</taxon>
        <taxon>Aconoidasida</taxon>
        <taxon>Haemosporida</taxon>
        <taxon>Plasmodiidae</taxon>
        <taxon>Plasmodium</taxon>
    </lineage>
</organism>
<evidence type="ECO:0000313" key="4">
    <source>
        <dbReference type="EMBL" id="ANQ10882.1"/>
    </source>
</evidence>
<feature type="domain" description="Schizont-infected cell agglutination extracellular alpha" evidence="3">
    <location>
        <begin position="16"/>
        <end position="180"/>
    </location>
</feature>
<reference evidence="5" key="1">
    <citation type="submission" date="2016-06" db="EMBL/GenBank/DDBJ databases">
        <title>First high quality genome sequence of Plasmodium coatneyi using continuous long reads from single molecule, real-time sequencing.</title>
        <authorList>
            <person name="Chien J.-T."/>
            <person name="Pakala S.B."/>
            <person name="Geraldo J.A."/>
            <person name="Lapp S.A."/>
            <person name="Barnwell J.W."/>
            <person name="Kissinger J.C."/>
            <person name="Galinski M.R."/>
            <person name="Humphrey J.C."/>
        </authorList>
    </citation>
    <scope>NUCLEOTIDE SEQUENCE [LARGE SCALE GENOMIC DNA]</scope>
    <source>
        <strain evidence="5">Hackeri</strain>
    </source>
</reference>
<dbReference type="AlphaFoldDB" id="A0A1B1E771"/>
<dbReference type="Pfam" id="PF12887">
    <property type="entry name" value="SICA_alpha"/>
    <property type="match status" value="1"/>
</dbReference>
<sequence length="818" mass="91686">MAPQKDDDKDKVFGPLKEKWLKEKESTWGKGKPAETQLMAKMKELFNEILAVMNIDEYKDTAQAGCAGIRIGKREIMAEEMDVCTFIVKNLWNMKKIRKGQCEEKNMEEEMKEHLYCAMMKAWSYLYLQDHCDRTDAVWNAFSEMKNFSKVIYPDGKCKECVYGLLEPMNVLGQPMLATILDLIRSKRDVMTLIDKVPKKKCPPPKPNNVLPQQSQLPSATGPTGSTGNGDNAARSAEPATNGATSTDSGRGEGDFLLILGPDNPTVTIARAPSGRSSKNEDAVVLTFSGGGPPATVQPATVSSSPSSGGGTTCKNSELQKRLKEVTDKWFTNRGRDPTQQIHWDRFWNTDVKEKLLNELSQAMTKNGQTDSNLCSAMKGANKAACNYFVSGLEHIYKIEKGAHGNDQQMKEDNLIFHRTASCLLLNAYADKLKELAEKKDPPCNIDNGIKHAFDDNKNIWKSACTGGGCVQCKREPNLKCKINKEEVKDRVNKMLKEKESEIQQTLTNICSKPPVPPSKTTSQATSTKDCKDGDTNCLNQKVNQMFQSRWEIFFMGNGTCIPLHGATNDQVYGLFQEFNRELNEKDQEDGYTAVCDEVVQGHGVTQKELHNCFCKILMRNLRKVTSNDSTYNYKNTTWKVHTMKPNGPCDLLNLWLVLYGSKYDISKENIEYAFKAITNLNKEFPENKYEDCVYTGNFSVNEAKEGVGYREIYKWFLNYDSENKMWAISNENACKRKDGKINGHPKIIKGPVEDASENLKTKAEIVIKEIEDGRLVIQAVDEELNSTKSPPPTSTSTGSNCSNIKIEGLEHGEEGIK</sequence>
<dbReference type="GeneID" id="30912098"/>